<dbReference type="RefSeq" id="XP_033537676.1">
    <property type="nucleotide sequence ID" value="XM_033673612.1"/>
</dbReference>
<dbReference type="GO" id="GO:0005634">
    <property type="term" value="C:nucleus"/>
    <property type="evidence" value="ECO:0007669"/>
    <property type="project" value="UniProtKB-SubCell"/>
</dbReference>
<evidence type="ECO:0000313" key="8">
    <source>
        <dbReference type="RefSeq" id="XP_033537676.1"/>
    </source>
</evidence>
<feature type="region of interest" description="Disordered" evidence="4">
    <location>
        <begin position="1"/>
        <end position="29"/>
    </location>
</feature>
<evidence type="ECO:0000313" key="6">
    <source>
        <dbReference type="EMBL" id="KAF1816045.1"/>
    </source>
</evidence>
<dbReference type="InterPro" id="IPR036864">
    <property type="entry name" value="Zn2-C6_fun-type_DNA-bd_sf"/>
</dbReference>
<dbReference type="SMART" id="SM00066">
    <property type="entry name" value="GAL4"/>
    <property type="match status" value="1"/>
</dbReference>
<organism evidence="6">
    <name type="scientific">Eremomyces bilateralis CBS 781.70</name>
    <dbReference type="NCBI Taxonomy" id="1392243"/>
    <lineage>
        <taxon>Eukaryota</taxon>
        <taxon>Fungi</taxon>
        <taxon>Dikarya</taxon>
        <taxon>Ascomycota</taxon>
        <taxon>Pezizomycotina</taxon>
        <taxon>Dothideomycetes</taxon>
        <taxon>Dothideomycetes incertae sedis</taxon>
        <taxon>Eremomycetales</taxon>
        <taxon>Eremomycetaceae</taxon>
        <taxon>Eremomyces</taxon>
    </lineage>
</organism>
<dbReference type="GO" id="GO:0008270">
    <property type="term" value="F:zinc ion binding"/>
    <property type="evidence" value="ECO:0007669"/>
    <property type="project" value="InterPro"/>
</dbReference>
<evidence type="ECO:0000256" key="1">
    <source>
        <dbReference type="ARBA" id="ARBA00004123"/>
    </source>
</evidence>
<reference evidence="8" key="3">
    <citation type="submission" date="2025-04" db="UniProtKB">
        <authorList>
            <consortium name="RefSeq"/>
        </authorList>
    </citation>
    <scope>IDENTIFICATION</scope>
    <source>
        <strain evidence="8">CBS 781.70</strain>
    </source>
</reference>
<reference evidence="8" key="2">
    <citation type="submission" date="2020-04" db="EMBL/GenBank/DDBJ databases">
        <authorList>
            <consortium name="NCBI Genome Project"/>
        </authorList>
    </citation>
    <scope>NUCLEOTIDE SEQUENCE</scope>
    <source>
        <strain evidence="8">CBS 781.70</strain>
    </source>
</reference>
<proteinExistence type="predicted"/>
<evidence type="ECO:0000313" key="7">
    <source>
        <dbReference type="Proteomes" id="UP000504638"/>
    </source>
</evidence>
<feature type="domain" description="Zn(2)-C6 fungal-type" evidence="5">
    <location>
        <begin position="32"/>
        <end position="64"/>
    </location>
</feature>
<dbReference type="EMBL" id="ML975150">
    <property type="protein sequence ID" value="KAF1816045.1"/>
    <property type="molecule type" value="Genomic_DNA"/>
</dbReference>
<evidence type="ECO:0000256" key="4">
    <source>
        <dbReference type="SAM" id="MobiDB-lite"/>
    </source>
</evidence>
<dbReference type="GO" id="GO:0006351">
    <property type="term" value="P:DNA-templated transcription"/>
    <property type="evidence" value="ECO:0007669"/>
    <property type="project" value="InterPro"/>
</dbReference>
<dbReference type="CDD" id="cd00067">
    <property type="entry name" value="GAL4"/>
    <property type="match status" value="1"/>
</dbReference>
<gene>
    <name evidence="6 8" type="ORF">P152DRAFT_108813</name>
</gene>
<dbReference type="GO" id="GO:0000981">
    <property type="term" value="F:DNA-binding transcription factor activity, RNA polymerase II-specific"/>
    <property type="evidence" value="ECO:0007669"/>
    <property type="project" value="InterPro"/>
</dbReference>
<dbReference type="OrthoDB" id="4898680at2759"/>
<accession>A0A6G1GD68</accession>
<dbReference type="SMART" id="SM00906">
    <property type="entry name" value="Fungal_trans"/>
    <property type="match status" value="1"/>
</dbReference>
<dbReference type="SUPFAM" id="SSF57701">
    <property type="entry name" value="Zn2/Cys6 DNA-binding domain"/>
    <property type="match status" value="1"/>
</dbReference>
<evidence type="ECO:0000259" key="5">
    <source>
        <dbReference type="PROSITE" id="PS50048"/>
    </source>
</evidence>
<keyword evidence="7" id="KW-1185">Reference proteome</keyword>
<evidence type="ECO:0000256" key="2">
    <source>
        <dbReference type="ARBA" id="ARBA00022723"/>
    </source>
</evidence>
<dbReference type="AlphaFoldDB" id="A0A6G1GD68"/>
<dbReference type="GO" id="GO:0003677">
    <property type="term" value="F:DNA binding"/>
    <property type="evidence" value="ECO:0007669"/>
    <property type="project" value="InterPro"/>
</dbReference>
<evidence type="ECO:0000256" key="3">
    <source>
        <dbReference type="ARBA" id="ARBA00023242"/>
    </source>
</evidence>
<dbReference type="PANTHER" id="PTHR31001:SF40">
    <property type="entry name" value="ZN(II)2CYS6 TRANSCRIPTION FACTOR (EUROFUNG)"/>
    <property type="match status" value="1"/>
</dbReference>
<keyword evidence="3" id="KW-0539">Nucleus</keyword>
<comment type="subcellular location">
    <subcellularLocation>
        <location evidence="1">Nucleus</location>
    </subcellularLocation>
</comment>
<dbReference type="InterPro" id="IPR050613">
    <property type="entry name" value="Sec_Metabolite_Reg"/>
</dbReference>
<dbReference type="CDD" id="cd12148">
    <property type="entry name" value="fungal_TF_MHR"/>
    <property type="match status" value="1"/>
</dbReference>
<dbReference type="GeneID" id="54414182"/>
<dbReference type="InterPro" id="IPR001138">
    <property type="entry name" value="Zn2Cys6_DnaBD"/>
</dbReference>
<dbReference type="PROSITE" id="PS50048">
    <property type="entry name" value="ZN2_CY6_FUNGAL_2"/>
    <property type="match status" value="1"/>
</dbReference>
<sequence length="751" mass="83982">MSRLSFLQKRKAPPTDGPRVNTKKRRNGQLQSCEPCRKSKLRCDHMMPVCTRCERRNRSTLCVYAAAPMTRTTRQNSSSSVATASVTGSSVVLVDQVLTPRDTPAAGSSQRDTDRQETPVNATRPTGDLPPSASMAFEGVSAPRNILGYMGSTSYSSVFEENQGTLGIERDPEGEDLRHERRSSPAPVLDYQIQQGVDVLKLFKDRALFDRFSKRWFAICQGIVVIEPVIKQLAEGLWATYGMDLRDQDPAKLQALSQKIWNNTQQPLKFDGSFSARQWIGLSTGEGLRWESVALLLTTVGLLSSMLTEWDPIFTNEDGSQISKVKLTRKMSANSDACLMFCRTADSLNDLYLWLLYESCILQTMVTGNASNSVWNRSGETFNTAIALGLHQKLEPDKDIPFFLVELRKRTFVASYSSDKALSTFFGRPPRLIKRYCMLQVPLDLSDHDLVSEGEELRQALASLDSEGWNTSGIINRGTWARTYLYVSMIREDILELALGVDSGDLEKRAGEISRLIGEKYLKLPKHLRVDFDTAFGQRLPPLDSLRLASTRLNYMSTELILERVLIKRAGAGTEKLVQIAKRALSDTLTIVMRRDLMRDLQAEISYFMAAHGLHSAAILAVELLKQEQSPPDRVRVLSRSETVQGLSVFVSCLGSIDQSDGHYEILQQGRRFLKRVLDTVLTPPAREATSSNTATSQTTLDAPEILAAPTFERMDWNVPIGFDADVDFLEWLDNVDLGQGQFGEEAARMF</sequence>
<dbReference type="Pfam" id="PF00172">
    <property type="entry name" value="Zn_clus"/>
    <property type="match status" value="1"/>
</dbReference>
<name>A0A6G1GD68_9PEZI</name>
<dbReference type="Gene3D" id="4.10.240.10">
    <property type="entry name" value="Zn(2)-C6 fungal-type DNA-binding domain"/>
    <property type="match status" value="1"/>
</dbReference>
<dbReference type="Pfam" id="PF04082">
    <property type="entry name" value="Fungal_trans"/>
    <property type="match status" value="1"/>
</dbReference>
<feature type="region of interest" description="Disordered" evidence="4">
    <location>
        <begin position="95"/>
        <end position="135"/>
    </location>
</feature>
<dbReference type="Proteomes" id="UP000504638">
    <property type="component" value="Unplaced"/>
</dbReference>
<dbReference type="InterPro" id="IPR007219">
    <property type="entry name" value="XnlR_reg_dom"/>
</dbReference>
<protein>
    <recommendedName>
        <fullName evidence="5">Zn(2)-C6 fungal-type domain-containing protein</fullName>
    </recommendedName>
</protein>
<keyword evidence="2" id="KW-0479">Metal-binding</keyword>
<dbReference type="PANTHER" id="PTHR31001">
    <property type="entry name" value="UNCHARACTERIZED TRANSCRIPTIONAL REGULATORY PROTEIN"/>
    <property type="match status" value="1"/>
</dbReference>
<dbReference type="PROSITE" id="PS00463">
    <property type="entry name" value="ZN2_CY6_FUNGAL_1"/>
    <property type="match status" value="1"/>
</dbReference>
<reference evidence="6 8" key="1">
    <citation type="submission" date="2020-01" db="EMBL/GenBank/DDBJ databases">
        <authorList>
            <consortium name="DOE Joint Genome Institute"/>
            <person name="Haridas S."/>
            <person name="Albert R."/>
            <person name="Binder M."/>
            <person name="Bloem J."/>
            <person name="Labutti K."/>
            <person name="Salamov A."/>
            <person name="Andreopoulos B."/>
            <person name="Baker S.E."/>
            <person name="Barry K."/>
            <person name="Bills G."/>
            <person name="Bluhm B.H."/>
            <person name="Cannon C."/>
            <person name="Castanera R."/>
            <person name="Culley D.E."/>
            <person name="Daum C."/>
            <person name="Ezra D."/>
            <person name="Gonzalez J.B."/>
            <person name="Henrissat B."/>
            <person name="Kuo A."/>
            <person name="Liang C."/>
            <person name="Lipzen A."/>
            <person name="Lutzoni F."/>
            <person name="Magnuson J."/>
            <person name="Mondo S."/>
            <person name="Nolan M."/>
            <person name="Ohm R."/>
            <person name="Pangilinan J."/>
            <person name="Park H.-J."/>
            <person name="Ramirez L."/>
            <person name="Alfaro M."/>
            <person name="Sun H."/>
            <person name="Tritt A."/>
            <person name="Yoshinaga Y."/>
            <person name="Zwiers L.-H."/>
            <person name="Turgeon B.G."/>
            <person name="Goodwin S.B."/>
            <person name="Spatafora J.W."/>
            <person name="Crous P.W."/>
            <person name="Grigoriev I.V."/>
        </authorList>
    </citation>
    <scope>NUCLEOTIDE SEQUENCE</scope>
    <source>
        <strain evidence="6 8">CBS 781.70</strain>
    </source>
</reference>